<dbReference type="OrthoDB" id="20368at2759"/>
<dbReference type="STRING" id="1149755.A0A2J6RUM7"/>
<gene>
    <name evidence="1" type="ORF">L207DRAFT_564566</name>
</gene>
<name>A0A2J6RUM7_HYAVF</name>
<reference evidence="1 2" key="1">
    <citation type="submission" date="2016-04" db="EMBL/GenBank/DDBJ databases">
        <title>A degradative enzymes factory behind the ericoid mycorrhizal symbiosis.</title>
        <authorList>
            <consortium name="DOE Joint Genome Institute"/>
            <person name="Martino E."/>
            <person name="Morin E."/>
            <person name="Grelet G."/>
            <person name="Kuo A."/>
            <person name="Kohler A."/>
            <person name="Daghino S."/>
            <person name="Barry K."/>
            <person name="Choi C."/>
            <person name="Cichocki N."/>
            <person name="Clum A."/>
            <person name="Copeland A."/>
            <person name="Hainaut M."/>
            <person name="Haridas S."/>
            <person name="Labutti K."/>
            <person name="Lindquist E."/>
            <person name="Lipzen A."/>
            <person name="Khouja H.-R."/>
            <person name="Murat C."/>
            <person name="Ohm R."/>
            <person name="Olson A."/>
            <person name="Spatafora J."/>
            <person name="Veneault-Fourrey C."/>
            <person name="Henrissat B."/>
            <person name="Grigoriev I."/>
            <person name="Martin F."/>
            <person name="Perotto S."/>
        </authorList>
    </citation>
    <scope>NUCLEOTIDE SEQUENCE [LARGE SCALE GENOMIC DNA]</scope>
    <source>
        <strain evidence="1 2">F</strain>
    </source>
</reference>
<accession>A0A2J6RUM7</accession>
<protein>
    <submittedName>
        <fullName evidence="1">Uncharacterized protein</fullName>
    </submittedName>
</protein>
<dbReference type="Proteomes" id="UP000235786">
    <property type="component" value="Unassembled WGS sequence"/>
</dbReference>
<keyword evidence="2" id="KW-1185">Reference proteome</keyword>
<proteinExistence type="predicted"/>
<sequence>MVPRRFMLITAGFLLATFAVYQFSPWTPLSSIDFNKPKALLSQTASSISNWKNPGTHSAQMQLFFDQVFSASKPTEYSFPAIAQSCSQANWPSNPAEERYLKCGGMAAGLTSIVSQVKVCFKMAIDTGSNMVLPAMPLRDSTDLTDFNFFNSDAYMTYDKWFDLEHMVSGMARACPKMKIIHPDQLDTEIPVKHTWNVEIGDAPGYHFPDSYFWVGRPFKTFFEEQFAKRKAEYEASVSNEIQAEQEKDGITVVTIGAAFLLFRIVDDPTRQELALWNDLSLLIRFLDAPRQVIDRLLGHINRPFYGVHFRVEKDNIWSPLEVQLKAALESLDHAWAKFGVPDVQKPLVYLACGDAEQVKIFETAGKERGWDVVHKWAVAEGNEETLGMIKDLAFDFQGAIDFGVMVKADFYIGITGSAFSSTVANARDSTGRYRGSSFDVFDDEGARNHLNRDGGASSYPCCL</sequence>
<dbReference type="Gene3D" id="3.40.50.11350">
    <property type="match status" value="1"/>
</dbReference>
<organism evidence="1 2">
    <name type="scientific">Hyaloscypha variabilis (strain UAMH 11265 / GT02V1 / F)</name>
    <name type="common">Meliniomyces variabilis</name>
    <dbReference type="NCBI Taxonomy" id="1149755"/>
    <lineage>
        <taxon>Eukaryota</taxon>
        <taxon>Fungi</taxon>
        <taxon>Dikarya</taxon>
        <taxon>Ascomycota</taxon>
        <taxon>Pezizomycotina</taxon>
        <taxon>Leotiomycetes</taxon>
        <taxon>Helotiales</taxon>
        <taxon>Hyaloscyphaceae</taxon>
        <taxon>Hyaloscypha</taxon>
        <taxon>Hyaloscypha variabilis</taxon>
    </lineage>
</organism>
<dbReference type="EMBL" id="KZ613943">
    <property type="protein sequence ID" value="PMD42205.1"/>
    <property type="molecule type" value="Genomic_DNA"/>
</dbReference>
<dbReference type="CDD" id="cd11296">
    <property type="entry name" value="O-FucT_like"/>
    <property type="match status" value="1"/>
</dbReference>
<evidence type="ECO:0000313" key="2">
    <source>
        <dbReference type="Proteomes" id="UP000235786"/>
    </source>
</evidence>
<dbReference type="AlphaFoldDB" id="A0A2J6RUM7"/>
<evidence type="ECO:0000313" key="1">
    <source>
        <dbReference type="EMBL" id="PMD42205.1"/>
    </source>
</evidence>